<sequence>MRAADLEIPATMGCVSGKAPESSKWLAVEDKRKGNMNWHPSSLRLEDSSWRMLVDTSNPSPTKMRTVR</sequence>
<dbReference type="EMBL" id="DF849285">
    <property type="protein sequence ID" value="GAT56457.1"/>
    <property type="molecule type" value="Genomic_DNA"/>
</dbReference>
<keyword evidence="2" id="KW-1185">Reference proteome</keyword>
<dbReference type="Proteomes" id="UP000815677">
    <property type="component" value="Unassembled WGS sequence"/>
</dbReference>
<gene>
    <name evidence="1" type="ORF">MCHLO_13109</name>
</gene>
<accession>A0ABQ0LZQ3</accession>
<evidence type="ECO:0000313" key="2">
    <source>
        <dbReference type="Proteomes" id="UP000815677"/>
    </source>
</evidence>
<name>A0ABQ0LZQ3_MYCCL</name>
<organism evidence="1 2">
    <name type="scientific">Mycena chlorophos</name>
    <name type="common">Agaric fungus</name>
    <name type="synonym">Agaricus chlorophos</name>
    <dbReference type="NCBI Taxonomy" id="658473"/>
    <lineage>
        <taxon>Eukaryota</taxon>
        <taxon>Fungi</taxon>
        <taxon>Dikarya</taxon>
        <taxon>Basidiomycota</taxon>
        <taxon>Agaricomycotina</taxon>
        <taxon>Agaricomycetes</taxon>
        <taxon>Agaricomycetidae</taxon>
        <taxon>Agaricales</taxon>
        <taxon>Marasmiineae</taxon>
        <taxon>Mycenaceae</taxon>
        <taxon>Mycena</taxon>
    </lineage>
</organism>
<reference evidence="1" key="1">
    <citation type="submission" date="2014-09" db="EMBL/GenBank/DDBJ databases">
        <title>Genome sequence of the luminous mushroom Mycena chlorophos for searching fungal bioluminescence genes.</title>
        <authorList>
            <person name="Tanaka Y."/>
            <person name="Kasuga D."/>
            <person name="Oba Y."/>
            <person name="Hase S."/>
            <person name="Sato K."/>
            <person name="Oba Y."/>
            <person name="Sakakibara Y."/>
        </authorList>
    </citation>
    <scope>NUCLEOTIDE SEQUENCE</scope>
</reference>
<proteinExistence type="predicted"/>
<protein>
    <submittedName>
        <fullName evidence="1">Uncharacterized protein</fullName>
    </submittedName>
</protein>
<evidence type="ECO:0000313" key="1">
    <source>
        <dbReference type="EMBL" id="GAT56457.1"/>
    </source>
</evidence>